<keyword evidence="2" id="KW-1185">Reference proteome</keyword>
<name>R9KT08_9ACTN</name>
<organism evidence="1 2">
    <name type="scientific">Adlercreutzia caecimuris B7</name>
    <dbReference type="NCBI Taxonomy" id="1235794"/>
    <lineage>
        <taxon>Bacteria</taxon>
        <taxon>Bacillati</taxon>
        <taxon>Actinomycetota</taxon>
        <taxon>Coriobacteriia</taxon>
        <taxon>Eggerthellales</taxon>
        <taxon>Eggerthellaceae</taxon>
        <taxon>Adlercreutzia</taxon>
    </lineage>
</organism>
<feature type="non-terminal residue" evidence="1">
    <location>
        <position position="40"/>
    </location>
</feature>
<accession>R9KT08</accession>
<dbReference type="STRING" id="1235794.C811_02511"/>
<reference evidence="1 2" key="1">
    <citation type="submission" date="2013-04" db="EMBL/GenBank/DDBJ databases">
        <title>The Genome Sequence of Enterorhabdus caecimuris B7.</title>
        <authorList>
            <consortium name="The Broad Institute Genomics Platform"/>
            <consortium name="The Broad Institute Genome Sequencing Center for Infectious Disease"/>
            <person name="Earl A."/>
            <person name="Xavier R."/>
            <person name="Elson C."/>
            <person name="Duck W."/>
            <person name="Walker B."/>
            <person name="Young S."/>
            <person name="Zeng Q."/>
            <person name="Gargeya S."/>
            <person name="Fitzgerald M."/>
            <person name="Haas B."/>
            <person name="Abouelleil A."/>
            <person name="Allen A.W."/>
            <person name="Alvarado L."/>
            <person name="Arachchi H.M."/>
            <person name="Berlin A.M."/>
            <person name="Chapman S.B."/>
            <person name="Gainer-Dewar J."/>
            <person name="Goldberg J."/>
            <person name="Griggs A."/>
            <person name="Gujja S."/>
            <person name="Hansen M."/>
            <person name="Howarth C."/>
            <person name="Imamovic A."/>
            <person name="Ireland A."/>
            <person name="Larimer J."/>
            <person name="McCowan C."/>
            <person name="Murphy C."/>
            <person name="Pearson M."/>
            <person name="Poon T.W."/>
            <person name="Priest M."/>
            <person name="Roberts A."/>
            <person name="Saif S."/>
            <person name="Shea T."/>
            <person name="Sisk P."/>
            <person name="Sykes S."/>
            <person name="Wortman J."/>
            <person name="Nusbaum C."/>
            <person name="Birren B."/>
        </authorList>
    </citation>
    <scope>NUCLEOTIDE SEQUENCE [LARGE SCALE GENOMIC DNA]</scope>
    <source>
        <strain evidence="1 2">B7</strain>
    </source>
</reference>
<sequence length="40" mass="4090">MRERRQGSLLSLGLAAALACGMVPAAALAEPEGQIIETPP</sequence>
<dbReference type="AlphaFoldDB" id="R9KT08"/>
<proteinExistence type="predicted"/>
<dbReference type="HOGENOM" id="CLU_3215681_0_0_11"/>
<dbReference type="Proteomes" id="UP000014204">
    <property type="component" value="Unassembled WGS sequence"/>
</dbReference>
<evidence type="ECO:0000313" key="2">
    <source>
        <dbReference type="Proteomes" id="UP000014204"/>
    </source>
</evidence>
<comment type="caution">
    <text evidence="1">The sequence shown here is derived from an EMBL/GenBank/DDBJ whole genome shotgun (WGS) entry which is preliminary data.</text>
</comment>
<dbReference type="PROSITE" id="PS51257">
    <property type="entry name" value="PROKAR_LIPOPROTEIN"/>
    <property type="match status" value="1"/>
</dbReference>
<gene>
    <name evidence="1" type="ORF">C811_02511</name>
</gene>
<dbReference type="EMBL" id="ASSY01000017">
    <property type="protein sequence ID" value="EOS49336.1"/>
    <property type="molecule type" value="Genomic_DNA"/>
</dbReference>
<protein>
    <submittedName>
        <fullName evidence="1">Uncharacterized protein</fullName>
    </submittedName>
</protein>
<evidence type="ECO:0000313" key="1">
    <source>
        <dbReference type="EMBL" id="EOS49336.1"/>
    </source>
</evidence>